<protein>
    <submittedName>
        <fullName evidence="2">Uncharacterized protein</fullName>
    </submittedName>
</protein>
<dbReference type="EMBL" id="MCFK01008608">
    <property type="protein sequence ID" value="RKF55905.1"/>
    <property type="molecule type" value="Genomic_DNA"/>
</dbReference>
<dbReference type="OrthoDB" id="4953202at2759"/>
<reference evidence="2 3" key="1">
    <citation type="journal article" date="2018" name="BMC Genomics">
        <title>Comparative genome analyses reveal sequence features reflecting distinct modes of host-adaptation between dicot and monocot powdery mildew.</title>
        <authorList>
            <person name="Wu Y."/>
            <person name="Ma X."/>
            <person name="Pan Z."/>
            <person name="Kale S.D."/>
            <person name="Song Y."/>
            <person name="King H."/>
            <person name="Zhang Q."/>
            <person name="Presley C."/>
            <person name="Deng X."/>
            <person name="Wei C.I."/>
            <person name="Xiao S."/>
        </authorList>
    </citation>
    <scope>NUCLEOTIDE SEQUENCE [LARGE SCALE GENOMIC DNA]</scope>
    <source>
        <strain evidence="2">UMSG2</strain>
    </source>
</reference>
<dbReference type="STRING" id="212602.A0A420HET1"/>
<feature type="region of interest" description="Disordered" evidence="1">
    <location>
        <begin position="1"/>
        <end position="90"/>
    </location>
</feature>
<gene>
    <name evidence="2" type="ORF">OnM2_086047</name>
</gene>
<name>A0A420HET1_9PEZI</name>
<feature type="compositionally biased region" description="Basic and acidic residues" evidence="1">
    <location>
        <begin position="53"/>
        <end position="71"/>
    </location>
</feature>
<feature type="compositionally biased region" description="Basic and acidic residues" evidence="1">
    <location>
        <begin position="324"/>
        <end position="348"/>
    </location>
</feature>
<feature type="compositionally biased region" description="Basic and acidic residues" evidence="1">
    <location>
        <begin position="9"/>
        <end position="21"/>
    </location>
</feature>
<evidence type="ECO:0000313" key="2">
    <source>
        <dbReference type="EMBL" id="RKF55905.1"/>
    </source>
</evidence>
<sequence length="464" mass="52711">MVDSLESDEPIKNASKIETRRQAKKKSQRPRSNKDQSSTQVEPKLTGNIDNSDDTKGQDRIQELEKSEQEPRILGVDSENAHADDDTNDARNKMRVLKTADHIVDFKDSNSKALVHVLQKFVAVGSLVHKLTPDELKIIASFDGNYPNKEEKKVTIIDGKKVPNSVEGLLANGTKFFDAVVYLGMEVERRPKPIDIQFEKAKDGSIEIPTYDDMAKLTTYIFVAFFFIVIRAHPSSDSGVYVNQPMPNLIRNIMNCKASISEISDYISTFDLINLSPGWVKYIPTKSINQEAVNRLGLAVAGYLLVSVFNVIAPYLYLEEGEEDNGRSDPSKDKGKVNDSDGKKRRYKLDPSEPYKYQIKPKYLDTVVSVMRSFKQAGYCWDFHPATRSPDVMSKYRNINKNASNLLLECYKTKTLENLRKIKKLAIMPVFDPSHTEYRTWTIGMTYEATNKIFKKDKTYSISI</sequence>
<dbReference type="AlphaFoldDB" id="A0A420HET1"/>
<comment type="caution">
    <text evidence="2">The sequence shown here is derived from an EMBL/GenBank/DDBJ whole genome shotgun (WGS) entry which is preliminary data.</text>
</comment>
<organism evidence="2 3">
    <name type="scientific">Erysiphe neolycopersici</name>
    <dbReference type="NCBI Taxonomy" id="212602"/>
    <lineage>
        <taxon>Eukaryota</taxon>
        <taxon>Fungi</taxon>
        <taxon>Dikarya</taxon>
        <taxon>Ascomycota</taxon>
        <taxon>Pezizomycotina</taxon>
        <taxon>Leotiomycetes</taxon>
        <taxon>Erysiphales</taxon>
        <taxon>Erysiphaceae</taxon>
        <taxon>Erysiphe</taxon>
    </lineage>
</organism>
<evidence type="ECO:0000313" key="3">
    <source>
        <dbReference type="Proteomes" id="UP000286134"/>
    </source>
</evidence>
<feature type="region of interest" description="Disordered" evidence="1">
    <location>
        <begin position="322"/>
        <end position="348"/>
    </location>
</feature>
<dbReference type="Proteomes" id="UP000286134">
    <property type="component" value="Unassembled WGS sequence"/>
</dbReference>
<accession>A0A420HET1</accession>
<evidence type="ECO:0000256" key="1">
    <source>
        <dbReference type="SAM" id="MobiDB-lite"/>
    </source>
</evidence>
<feature type="compositionally biased region" description="Basic and acidic residues" evidence="1">
    <location>
        <begin position="79"/>
        <end position="90"/>
    </location>
</feature>
<proteinExistence type="predicted"/>
<feature type="compositionally biased region" description="Basic residues" evidence="1">
    <location>
        <begin position="22"/>
        <end position="31"/>
    </location>
</feature>
<keyword evidence="3" id="KW-1185">Reference proteome</keyword>